<keyword evidence="2" id="KW-1133">Transmembrane helix</keyword>
<evidence type="ECO:0000313" key="3">
    <source>
        <dbReference type="EMBL" id="PWV95815.1"/>
    </source>
</evidence>
<evidence type="ECO:0000256" key="2">
    <source>
        <dbReference type="SAM" id="Phobius"/>
    </source>
</evidence>
<dbReference type="InterPro" id="IPR007498">
    <property type="entry name" value="PqiA-like"/>
</dbReference>
<dbReference type="Proteomes" id="UP000246352">
    <property type="component" value="Unassembled WGS sequence"/>
</dbReference>
<feature type="region of interest" description="Disordered" evidence="1">
    <location>
        <begin position="180"/>
        <end position="204"/>
    </location>
</feature>
<comment type="caution">
    <text evidence="3">The sequence shown here is derived from an EMBL/GenBank/DDBJ whole genome shotgun (WGS) entry which is preliminary data.</text>
</comment>
<reference evidence="3 4" key="1">
    <citation type="submission" date="2018-05" db="EMBL/GenBank/DDBJ databases">
        <title>Genomic Encyclopedia of Type Strains, Phase IV (KMG-IV): sequencing the most valuable type-strain genomes for metagenomic binning, comparative biology and taxonomic classification.</title>
        <authorList>
            <person name="Goeker M."/>
        </authorList>
    </citation>
    <scope>NUCLEOTIDE SEQUENCE [LARGE SCALE GENOMIC DNA]</scope>
    <source>
        <strain evidence="3 4">DSM 16791</strain>
    </source>
</reference>
<feature type="transmembrane region" description="Helical" evidence="2">
    <location>
        <begin position="131"/>
        <end position="152"/>
    </location>
</feature>
<keyword evidence="2" id="KW-0472">Membrane</keyword>
<name>A0A317PDU1_9HYPH</name>
<evidence type="ECO:0000313" key="4">
    <source>
        <dbReference type="Proteomes" id="UP000246352"/>
    </source>
</evidence>
<protein>
    <submittedName>
        <fullName evidence="3">Paraquat-inducible protein A</fullName>
    </submittedName>
</protein>
<keyword evidence="2" id="KW-0812">Transmembrane</keyword>
<accession>A0A317PDU1</accession>
<organism evidence="3 4">
    <name type="scientific">Hoeflea marina</name>
    <dbReference type="NCBI Taxonomy" id="274592"/>
    <lineage>
        <taxon>Bacteria</taxon>
        <taxon>Pseudomonadati</taxon>
        <taxon>Pseudomonadota</taxon>
        <taxon>Alphaproteobacteria</taxon>
        <taxon>Hyphomicrobiales</taxon>
        <taxon>Rhizobiaceae</taxon>
        <taxon>Hoeflea</taxon>
    </lineage>
</organism>
<feature type="transmembrane region" description="Helical" evidence="2">
    <location>
        <begin position="85"/>
        <end position="110"/>
    </location>
</feature>
<dbReference type="Pfam" id="PF04403">
    <property type="entry name" value="PqiA"/>
    <property type="match status" value="1"/>
</dbReference>
<dbReference type="EMBL" id="QGTR01000008">
    <property type="protein sequence ID" value="PWV95815.1"/>
    <property type="molecule type" value="Genomic_DNA"/>
</dbReference>
<keyword evidence="4" id="KW-1185">Reference proteome</keyword>
<feature type="transmembrane region" description="Helical" evidence="2">
    <location>
        <begin position="158"/>
        <end position="175"/>
    </location>
</feature>
<proteinExistence type="predicted"/>
<sequence>MGIGPRQEPDRPASPVRFSHAGHTVACSGVFVLKLLLLISLVLAPFCLALGIVLPLARFETLYVFDQSPSLVAIIVNLASDQDWVLAAIVLVVSIIFPLLKMLVMVARALDMVPAGGRAGRALPHLARWSLMDVLLVAIVIVAAKTGGIASALSQSGLWFYAGSAVLAVIAHTLLDRVGPAASRTPRDPARLAPQAVAPDRPAD</sequence>
<dbReference type="AlphaFoldDB" id="A0A317PDU1"/>
<feature type="transmembrane region" description="Helical" evidence="2">
    <location>
        <begin position="31"/>
        <end position="54"/>
    </location>
</feature>
<evidence type="ECO:0000256" key="1">
    <source>
        <dbReference type="SAM" id="MobiDB-lite"/>
    </source>
</evidence>
<gene>
    <name evidence="3" type="ORF">DFR52_10880</name>
</gene>